<reference evidence="3" key="1">
    <citation type="submission" date="2021-01" db="EMBL/GenBank/DDBJ databases">
        <authorList>
            <person name="Corre E."/>
            <person name="Pelletier E."/>
            <person name="Niang G."/>
            <person name="Scheremetjew M."/>
            <person name="Finn R."/>
            <person name="Kale V."/>
            <person name="Holt S."/>
            <person name="Cochrane G."/>
            <person name="Meng A."/>
            <person name="Brown T."/>
            <person name="Cohen L."/>
        </authorList>
    </citation>
    <scope>NUCLEOTIDE SEQUENCE</scope>
    <source>
        <strain evidence="3">CCMP325</strain>
    </source>
</reference>
<feature type="region of interest" description="Disordered" evidence="2">
    <location>
        <begin position="119"/>
        <end position="139"/>
    </location>
</feature>
<evidence type="ECO:0000256" key="1">
    <source>
        <dbReference type="SAM" id="Coils"/>
    </source>
</evidence>
<accession>A0A7S0F4F0</accession>
<evidence type="ECO:0000313" key="3">
    <source>
        <dbReference type="EMBL" id="CAD8502344.1"/>
    </source>
</evidence>
<evidence type="ECO:0000256" key="2">
    <source>
        <dbReference type="SAM" id="MobiDB-lite"/>
    </source>
</evidence>
<proteinExistence type="predicted"/>
<name>A0A7S0F4F0_9CRYP</name>
<dbReference type="EMBL" id="HBEO01030031">
    <property type="protein sequence ID" value="CAD8502344.1"/>
    <property type="molecule type" value="Transcribed_RNA"/>
</dbReference>
<evidence type="ECO:0008006" key="4">
    <source>
        <dbReference type="Google" id="ProtNLM"/>
    </source>
</evidence>
<sequence>MSVDRNFLSKDITGEVFDKDCSRACEACGQTGHTKETCMHLIASKYENLKDVDGGHGGASNVQATSSGRSAQTSLIQAFAVATGLVHSAEPKKNDQDAKFAQTLKGLTSQHLLEASFRPPKPVIPAKNTTKESEGGSNQQLVEILSRKSAREMEAFQAEHAANLAENKLREALQRKSEAERRTEKLLEEIRGLEKHE</sequence>
<feature type="coiled-coil region" evidence="1">
    <location>
        <begin position="155"/>
        <end position="196"/>
    </location>
</feature>
<organism evidence="3">
    <name type="scientific">Hanusia phi</name>
    <dbReference type="NCBI Taxonomy" id="3032"/>
    <lineage>
        <taxon>Eukaryota</taxon>
        <taxon>Cryptophyceae</taxon>
        <taxon>Pyrenomonadales</taxon>
        <taxon>Geminigeraceae</taxon>
        <taxon>Hanusia</taxon>
    </lineage>
</organism>
<keyword evidence="1" id="KW-0175">Coiled coil</keyword>
<protein>
    <recommendedName>
        <fullName evidence="4">CCHC-type domain-containing protein</fullName>
    </recommendedName>
</protein>
<gene>
    <name evidence="3" type="ORF">HPHI1048_LOCUS20401</name>
</gene>
<dbReference type="AlphaFoldDB" id="A0A7S0F4F0"/>